<dbReference type="InterPro" id="IPR046867">
    <property type="entry name" value="AldOxase/xan_DH_MoCoBD2"/>
</dbReference>
<dbReference type="Pfam" id="PF20256">
    <property type="entry name" value="MoCoBD_2"/>
    <property type="match status" value="1"/>
</dbReference>
<dbReference type="SUPFAM" id="SSF56003">
    <property type="entry name" value="Molybdenum cofactor-binding domain"/>
    <property type="match status" value="1"/>
</dbReference>
<accession>A0ABD7DYM3</accession>
<protein>
    <submittedName>
        <fullName evidence="2">Molybdopterin-dependent oxidoreductase</fullName>
    </submittedName>
</protein>
<evidence type="ECO:0000313" key="3">
    <source>
        <dbReference type="Proteomes" id="UP000663658"/>
    </source>
</evidence>
<dbReference type="KEGG" id="pty:JWV26_23865"/>
<dbReference type="PANTHER" id="PTHR47495:SF2">
    <property type="entry name" value="ALDEHYDE DEHYDROGENASE"/>
    <property type="match status" value="1"/>
</dbReference>
<gene>
    <name evidence="2" type="ORF">JWV26_23865</name>
</gene>
<proteinExistence type="predicted"/>
<name>A0ABD7DYM3_9GAMM</name>
<reference evidence="2 3" key="1">
    <citation type="submission" date="2021-02" db="EMBL/GenBank/DDBJ databases">
        <title>Whole genome sequencing of Pseudomonas alcaliphila strain SM2.</title>
        <authorList>
            <person name="Alshamsi M.S."/>
            <person name="Sudalaimuthuasari N."/>
            <person name="Kundu B."/>
            <person name="AlMaskari R.S."/>
            <person name="Elmahi Y."/>
            <person name="Mundra S."/>
            <person name="Chandran S."/>
            <person name="Malik S."/>
            <person name="Hazzouri K.M."/>
            <person name="Amiri K.M.A."/>
        </authorList>
    </citation>
    <scope>NUCLEOTIDE SEQUENCE [LARGE SCALE GENOMIC DNA]</scope>
    <source>
        <strain evidence="2 3">SM2</strain>
    </source>
</reference>
<feature type="domain" description="Aldehyde oxidase/xanthine dehydrogenase second molybdopterin binding" evidence="1">
    <location>
        <begin position="50"/>
        <end position="180"/>
    </location>
</feature>
<dbReference type="InterPro" id="IPR037165">
    <property type="entry name" value="AldOxase/xan_DH_Mopterin-bd_sf"/>
</dbReference>
<evidence type="ECO:0000259" key="1">
    <source>
        <dbReference type="Pfam" id="PF20256"/>
    </source>
</evidence>
<evidence type="ECO:0000313" key="2">
    <source>
        <dbReference type="EMBL" id="QSL92727.1"/>
    </source>
</evidence>
<dbReference type="RefSeq" id="WP_206417973.1">
    <property type="nucleotide sequence ID" value="NZ_CP070505.1"/>
</dbReference>
<sequence length="210" mass="22275">MMTNKKESAVDLGGLSRRSFLVGTVAGTLVMAFSSGLSVLAAPAQEALEQKLFSPTIWFQIEANGKVVVNITKAEMGQHVGTALARVIADELGASWEDVSIVHVDTDPKWGVMITGGSWSVNTSFKTLSQAGAAGRKSLIEAAAKLKGVEPALCDTENSYVLTPNGNISFAEVVQKSTVDRTFSPDELSVLTLKPKGKHTLVAADRKLTQ</sequence>
<dbReference type="InterPro" id="IPR052516">
    <property type="entry name" value="N-heterocyclic_Hydroxylase"/>
</dbReference>
<dbReference type="EMBL" id="CP070505">
    <property type="protein sequence ID" value="QSL92727.1"/>
    <property type="molecule type" value="Genomic_DNA"/>
</dbReference>
<organism evidence="2 3">
    <name type="scientific">Ectopseudomonas toyotomiensis</name>
    <dbReference type="NCBI Taxonomy" id="554344"/>
    <lineage>
        <taxon>Bacteria</taxon>
        <taxon>Pseudomonadati</taxon>
        <taxon>Pseudomonadota</taxon>
        <taxon>Gammaproteobacteria</taxon>
        <taxon>Pseudomonadales</taxon>
        <taxon>Pseudomonadaceae</taxon>
        <taxon>Ectopseudomonas</taxon>
    </lineage>
</organism>
<dbReference type="Proteomes" id="UP000663658">
    <property type="component" value="Chromosome"/>
</dbReference>
<dbReference type="PANTHER" id="PTHR47495">
    <property type="entry name" value="ALDEHYDE DEHYDROGENASE"/>
    <property type="match status" value="1"/>
</dbReference>
<dbReference type="InterPro" id="IPR006311">
    <property type="entry name" value="TAT_signal"/>
</dbReference>
<dbReference type="PROSITE" id="PS51318">
    <property type="entry name" value="TAT"/>
    <property type="match status" value="1"/>
</dbReference>
<dbReference type="AlphaFoldDB" id="A0ABD7DYM3"/>
<dbReference type="Gene3D" id="3.30.365.10">
    <property type="entry name" value="Aldehyde oxidase/xanthine dehydrogenase, molybdopterin binding domain"/>
    <property type="match status" value="1"/>
</dbReference>